<dbReference type="AlphaFoldDB" id="A0A1W2C1P3"/>
<protein>
    <submittedName>
        <fullName evidence="1">Uncharacterized protein</fullName>
    </submittedName>
</protein>
<dbReference type="RefSeq" id="WP_084235182.1">
    <property type="nucleotide sequence ID" value="NZ_FWXW01000007.1"/>
</dbReference>
<reference evidence="1 2" key="1">
    <citation type="submission" date="2017-04" db="EMBL/GenBank/DDBJ databases">
        <authorList>
            <person name="Afonso C.L."/>
            <person name="Miller P.J."/>
            <person name="Scott M.A."/>
            <person name="Spackman E."/>
            <person name="Goraichik I."/>
            <person name="Dimitrov K.M."/>
            <person name="Suarez D.L."/>
            <person name="Swayne D.E."/>
        </authorList>
    </citation>
    <scope>NUCLEOTIDE SEQUENCE [LARGE SCALE GENOMIC DNA]</scope>
    <source>
        <strain evidence="1 2">DSM 12816</strain>
    </source>
</reference>
<gene>
    <name evidence="1" type="ORF">SAMN02745168_2506</name>
</gene>
<dbReference type="Proteomes" id="UP000192790">
    <property type="component" value="Unassembled WGS sequence"/>
</dbReference>
<accession>A0A1W2C1P3</accession>
<evidence type="ECO:0000313" key="2">
    <source>
        <dbReference type="Proteomes" id="UP000192790"/>
    </source>
</evidence>
<evidence type="ECO:0000313" key="1">
    <source>
        <dbReference type="EMBL" id="SMC78924.1"/>
    </source>
</evidence>
<dbReference type="PROSITE" id="PS51257">
    <property type="entry name" value="PROKAR_LIPOPROTEIN"/>
    <property type="match status" value="1"/>
</dbReference>
<organism evidence="1 2">
    <name type="scientific">Papillibacter cinnamivorans DSM 12816</name>
    <dbReference type="NCBI Taxonomy" id="1122930"/>
    <lineage>
        <taxon>Bacteria</taxon>
        <taxon>Bacillati</taxon>
        <taxon>Bacillota</taxon>
        <taxon>Clostridia</taxon>
        <taxon>Eubacteriales</taxon>
        <taxon>Oscillospiraceae</taxon>
        <taxon>Papillibacter</taxon>
    </lineage>
</organism>
<dbReference type="EMBL" id="FWXW01000007">
    <property type="protein sequence ID" value="SMC78924.1"/>
    <property type="molecule type" value="Genomic_DNA"/>
</dbReference>
<keyword evidence="2" id="KW-1185">Reference proteome</keyword>
<sequence>MKKILLFSAAALLVGAAACLLFLQGKGCFSVMDRRTSPDGTITATAYDGVSGAFSLGGMW</sequence>
<proteinExistence type="predicted"/>
<name>A0A1W2C1P3_9FIRM</name>